<dbReference type="Proteomes" id="UP000327013">
    <property type="component" value="Unassembled WGS sequence"/>
</dbReference>
<protein>
    <recommendedName>
        <fullName evidence="9">Amino acid permease/ SLC12A domain-containing protein</fullName>
    </recommendedName>
</protein>
<feature type="transmembrane region" description="Helical" evidence="6">
    <location>
        <begin position="480"/>
        <end position="507"/>
    </location>
</feature>
<keyword evidence="2" id="KW-0813">Transport</keyword>
<reference evidence="7 8" key="1">
    <citation type="submission" date="2019-06" db="EMBL/GenBank/DDBJ databases">
        <title>A chromosomal-level reference genome of Carpinus fangiana (Coryloideae, Betulaceae).</title>
        <authorList>
            <person name="Yang X."/>
            <person name="Wang Z."/>
            <person name="Zhang L."/>
            <person name="Hao G."/>
            <person name="Liu J."/>
            <person name="Yang Y."/>
        </authorList>
    </citation>
    <scope>NUCLEOTIDE SEQUENCE [LARGE SCALE GENOMIC DNA]</scope>
    <source>
        <strain evidence="7">Cfa_2016G</strain>
        <tissue evidence="7">Leaf</tissue>
    </source>
</reference>
<name>A0A5N6KWN9_9ROSI</name>
<dbReference type="Pfam" id="PF13520">
    <property type="entry name" value="AA_permease_2"/>
    <property type="match status" value="1"/>
</dbReference>
<feature type="transmembrane region" description="Helical" evidence="6">
    <location>
        <begin position="600"/>
        <end position="624"/>
    </location>
</feature>
<keyword evidence="5 6" id="KW-0472">Membrane</keyword>
<evidence type="ECO:0008006" key="9">
    <source>
        <dbReference type="Google" id="ProtNLM"/>
    </source>
</evidence>
<evidence type="ECO:0000256" key="4">
    <source>
        <dbReference type="ARBA" id="ARBA00022989"/>
    </source>
</evidence>
<dbReference type="AlphaFoldDB" id="A0A5N6KWN9"/>
<dbReference type="Gene3D" id="1.20.1740.10">
    <property type="entry name" value="Amino acid/polyamine transporter I"/>
    <property type="match status" value="1"/>
</dbReference>
<organism evidence="7 8">
    <name type="scientific">Carpinus fangiana</name>
    <dbReference type="NCBI Taxonomy" id="176857"/>
    <lineage>
        <taxon>Eukaryota</taxon>
        <taxon>Viridiplantae</taxon>
        <taxon>Streptophyta</taxon>
        <taxon>Embryophyta</taxon>
        <taxon>Tracheophyta</taxon>
        <taxon>Spermatophyta</taxon>
        <taxon>Magnoliopsida</taxon>
        <taxon>eudicotyledons</taxon>
        <taxon>Gunneridae</taxon>
        <taxon>Pentapetalae</taxon>
        <taxon>rosids</taxon>
        <taxon>fabids</taxon>
        <taxon>Fagales</taxon>
        <taxon>Betulaceae</taxon>
        <taxon>Carpinus</taxon>
    </lineage>
</organism>
<keyword evidence="4 6" id="KW-1133">Transmembrane helix</keyword>
<feature type="transmembrane region" description="Helical" evidence="6">
    <location>
        <begin position="402"/>
        <end position="425"/>
    </location>
</feature>
<keyword evidence="8" id="KW-1185">Reference proteome</keyword>
<dbReference type="GO" id="GO:0022857">
    <property type="term" value="F:transmembrane transporter activity"/>
    <property type="evidence" value="ECO:0007669"/>
    <property type="project" value="InterPro"/>
</dbReference>
<feature type="transmembrane region" description="Helical" evidence="6">
    <location>
        <begin position="527"/>
        <end position="547"/>
    </location>
</feature>
<feature type="transmembrane region" description="Helical" evidence="6">
    <location>
        <begin position="839"/>
        <end position="859"/>
    </location>
</feature>
<evidence type="ECO:0000256" key="2">
    <source>
        <dbReference type="ARBA" id="ARBA00022448"/>
    </source>
</evidence>
<feature type="transmembrane region" description="Helical" evidence="6">
    <location>
        <begin position="437"/>
        <end position="459"/>
    </location>
</feature>
<evidence type="ECO:0000313" key="7">
    <source>
        <dbReference type="EMBL" id="KAB8349806.1"/>
    </source>
</evidence>
<dbReference type="PANTHER" id="PTHR45649">
    <property type="entry name" value="AMINO-ACID PERMEASE BAT1"/>
    <property type="match status" value="1"/>
</dbReference>
<accession>A0A5N6KWN9</accession>
<evidence type="ECO:0000256" key="5">
    <source>
        <dbReference type="ARBA" id="ARBA00023136"/>
    </source>
</evidence>
<dbReference type="OrthoDB" id="275936at2759"/>
<proteinExistence type="predicted"/>
<evidence type="ECO:0000256" key="6">
    <source>
        <dbReference type="SAM" id="Phobius"/>
    </source>
</evidence>
<dbReference type="GO" id="GO:0016020">
    <property type="term" value="C:membrane"/>
    <property type="evidence" value="ECO:0007669"/>
    <property type="project" value="UniProtKB-SubCell"/>
</dbReference>
<comment type="subcellular location">
    <subcellularLocation>
        <location evidence="1">Membrane</location>
        <topology evidence="1">Multi-pass membrane protein</topology>
    </subcellularLocation>
</comment>
<evidence type="ECO:0000313" key="8">
    <source>
        <dbReference type="Proteomes" id="UP000327013"/>
    </source>
</evidence>
<sequence length="875" mass="94765">MSPQSPEVRPSIHPTSHNLPDLQLDIVSAPVTKMRDWAQDKSSLPNLAKSSWNTKNLGSRIASDAIAAGSAGILVAPIITIIDKAIIENASNKATITQSASASLKALLLRPHAFLFSRPFGLIFMLYTGTYFSANSLDTITSTVTRPLASSRQASEGQDHYSAAHTTSGTAKFAATSATNLSLCVYKDNQFTKLFGSGTSARPVPGISLGLFAVRDMMTIFASFNMPAIIAPRLPLTDSMKQYVSQASAAQFLAPAAVQVVSTPLHLLGLDLYNRPGATQAERVAKVVRDWGTSCAARMCRIIPAFGVGGVVNSTDRNRSLLCGWTCIACWNCARVTIEKHPEETTLHPFPAPTGTMDSKNKQEVNVADSSEYGTSGKEANLDADELRLAQMGHKQELTRHFSIMSLIGLASTTTISWTGLGLGLVTEINAGGPGAVIYGFILVWILQCFLGASLAEFVSSFPVEGGMYHWIAAIAPRKATGVLSFYTGWFTVAGWIFTTASTNLIYAQNLMAMIALYHTDLTITTWQTFVVYQGLNLLTAGIVMFGNRIIPGINRFSLFYLQVAFLVIMITVAAAAPSHRDATFVFRTWINNTGWRNNAIAFITGLVNPLYSLGGLDGVTHITEEMPRPSRNAPLAIAITLAIAFVTGLAYLVALMFSVQDYAALAQTRTGVPLVELFLQATQTRGAAFALTFILWIALGPCVVSSQLSSGRVLWAFARDGAMPWSRTWSRVSSRQHMPLNAQLLVTALMAALGCLYLGSSTAFNSLLGSAVTINNLAYLVPILTNVLTRRKGLSPTAAFNMGFVKGMVVNCITVVWLIFAIVFFSFPYYRPVEVTNMNYTCVVVGGLIILLTGWWVYVGKRYTRGMLERAKEE</sequence>
<dbReference type="PANTHER" id="PTHR45649:SF20">
    <property type="entry name" value="TRANSPORTER, PUTATIVE (EUROFUNG)-RELATED"/>
    <property type="match status" value="1"/>
</dbReference>
<feature type="transmembrane region" description="Helical" evidence="6">
    <location>
        <begin position="687"/>
        <end position="705"/>
    </location>
</feature>
<feature type="transmembrane region" description="Helical" evidence="6">
    <location>
        <begin position="636"/>
        <end position="658"/>
    </location>
</feature>
<dbReference type="EMBL" id="VIBQ01000014">
    <property type="protein sequence ID" value="KAB8349806.1"/>
    <property type="molecule type" value="Genomic_DNA"/>
</dbReference>
<feature type="transmembrane region" description="Helical" evidence="6">
    <location>
        <begin position="559"/>
        <end position="580"/>
    </location>
</feature>
<feature type="transmembrane region" description="Helical" evidence="6">
    <location>
        <begin position="809"/>
        <end position="827"/>
    </location>
</feature>
<evidence type="ECO:0000256" key="3">
    <source>
        <dbReference type="ARBA" id="ARBA00022692"/>
    </source>
</evidence>
<comment type="caution">
    <text evidence="7">The sequence shown here is derived from an EMBL/GenBank/DDBJ whole genome shotgun (WGS) entry which is preliminary data.</text>
</comment>
<dbReference type="InterPro" id="IPR002293">
    <property type="entry name" value="AA/rel_permease1"/>
</dbReference>
<keyword evidence="3 6" id="KW-0812">Transmembrane</keyword>
<evidence type="ECO:0000256" key="1">
    <source>
        <dbReference type="ARBA" id="ARBA00004141"/>
    </source>
</evidence>
<feature type="transmembrane region" description="Helical" evidence="6">
    <location>
        <begin position="767"/>
        <end position="789"/>
    </location>
</feature>
<gene>
    <name evidence="7" type="ORF">FH972_023819</name>
</gene>